<evidence type="ECO:0000313" key="2">
    <source>
        <dbReference type="EMBL" id="OGY67942.1"/>
    </source>
</evidence>
<dbReference type="Proteomes" id="UP000177690">
    <property type="component" value="Unassembled WGS sequence"/>
</dbReference>
<sequence length="133" mass="14733">MKIAYILRGIPGSGKSTLAKILAGESGKIHFVDSYFYVDGEYRFDGTKLAEYHMRSLVAFCNSLGEGGYPAVICDNVNSKLEHCRPYIEAARKAGYLVAIVMLPHPRPEIAVARSTHGVPLATIERLLAEWEY</sequence>
<protein>
    <recommendedName>
        <fullName evidence="1">AAA+ ATPase domain-containing protein</fullName>
    </recommendedName>
</protein>
<dbReference type="InterPro" id="IPR027417">
    <property type="entry name" value="P-loop_NTPase"/>
</dbReference>
<dbReference type="SMART" id="SM00382">
    <property type="entry name" value="AAA"/>
    <property type="match status" value="1"/>
</dbReference>
<name>A0A1G1ZTR2_9BACT</name>
<dbReference type="AlphaFoldDB" id="A0A1G1ZTR2"/>
<accession>A0A1G1ZTR2</accession>
<dbReference type="Pfam" id="PF13671">
    <property type="entry name" value="AAA_33"/>
    <property type="match status" value="1"/>
</dbReference>
<proteinExistence type="predicted"/>
<dbReference type="SUPFAM" id="SSF52540">
    <property type="entry name" value="P-loop containing nucleoside triphosphate hydrolases"/>
    <property type="match status" value="1"/>
</dbReference>
<comment type="caution">
    <text evidence="2">The sequence shown here is derived from an EMBL/GenBank/DDBJ whole genome shotgun (WGS) entry which is preliminary data.</text>
</comment>
<dbReference type="Gene3D" id="3.40.50.300">
    <property type="entry name" value="P-loop containing nucleotide triphosphate hydrolases"/>
    <property type="match status" value="1"/>
</dbReference>
<dbReference type="InterPro" id="IPR026302">
    <property type="entry name" value="NEDD4-bd_p2"/>
</dbReference>
<feature type="domain" description="AAA+ ATPase" evidence="1">
    <location>
        <begin position="1"/>
        <end position="125"/>
    </location>
</feature>
<dbReference type="EMBL" id="MHJL01000011">
    <property type="protein sequence ID" value="OGY67942.1"/>
    <property type="molecule type" value="Genomic_DNA"/>
</dbReference>
<organism evidence="2 3">
    <name type="scientific">Candidatus Harrisonbacteria bacterium RIFCSPLOWO2_02_FULL_41_13b</name>
    <dbReference type="NCBI Taxonomy" id="1798409"/>
    <lineage>
        <taxon>Bacteria</taxon>
        <taxon>Candidatus Harrisoniibacteriota</taxon>
    </lineage>
</organism>
<evidence type="ECO:0000313" key="3">
    <source>
        <dbReference type="Proteomes" id="UP000177690"/>
    </source>
</evidence>
<dbReference type="PANTHER" id="PTHR13308">
    <property type="entry name" value="NEDD4-BINDING PROTEIN 2-LIKE 1"/>
    <property type="match status" value="1"/>
</dbReference>
<dbReference type="InterPro" id="IPR003593">
    <property type="entry name" value="AAA+_ATPase"/>
</dbReference>
<dbReference type="PANTHER" id="PTHR13308:SF40">
    <property type="entry name" value="NEDD4-BINDING PROTEIN 2-LIKE 1"/>
    <property type="match status" value="1"/>
</dbReference>
<evidence type="ECO:0000259" key="1">
    <source>
        <dbReference type="SMART" id="SM00382"/>
    </source>
</evidence>
<reference evidence="2 3" key="1">
    <citation type="journal article" date="2016" name="Nat. Commun.">
        <title>Thousands of microbial genomes shed light on interconnected biogeochemical processes in an aquifer system.</title>
        <authorList>
            <person name="Anantharaman K."/>
            <person name="Brown C.T."/>
            <person name="Hug L.A."/>
            <person name="Sharon I."/>
            <person name="Castelle C.J."/>
            <person name="Probst A.J."/>
            <person name="Thomas B.C."/>
            <person name="Singh A."/>
            <person name="Wilkins M.J."/>
            <person name="Karaoz U."/>
            <person name="Brodie E.L."/>
            <person name="Williams K.H."/>
            <person name="Hubbard S.S."/>
            <person name="Banfield J.F."/>
        </authorList>
    </citation>
    <scope>NUCLEOTIDE SEQUENCE [LARGE SCALE GENOMIC DNA]</scope>
</reference>
<gene>
    <name evidence="2" type="ORF">A3I24_02125</name>
</gene>